<evidence type="ECO:0000313" key="3">
    <source>
        <dbReference type="Proteomes" id="UP000297453"/>
    </source>
</evidence>
<feature type="compositionally biased region" description="Basic and acidic residues" evidence="1">
    <location>
        <begin position="125"/>
        <end position="155"/>
    </location>
</feature>
<evidence type="ECO:0000313" key="2">
    <source>
        <dbReference type="EMBL" id="TGK00866.1"/>
    </source>
</evidence>
<organism evidence="2 3">
    <name type="scientific">Leptospira semungkisensis</name>
    <dbReference type="NCBI Taxonomy" id="2484985"/>
    <lineage>
        <taxon>Bacteria</taxon>
        <taxon>Pseudomonadati</taxon>
        <taxon>Spirochaetota</taxon>
        <taxon>Spirochaetia</taxon>
        <taxon>Leptospirales</taxon>
        <taxon>Leptospiraceae</taxon>
        <taxon>Leptospira</taxon>
    </lineage>
</organism>
<dbReference type="EMBL" id="RQEP01000018">
    <property type="protein sequence ID" value="TGK00866.1"/>
    <property type="molecule type" value="Genomic_DNA"/>
</dbReference>
<dbReference type="RefSeq" id="WP_135588783.1">
    <property type="nucleotide sequence ID" value="NZ_RQEP01000018.1"/>
</dbReference>
<feature type="compositionally biased region" description="Basic and acidic residues" evidence="1">
    <location>
        <begin position="73"/>
        <end position="84"/>
    </location>
</feature>
<reference evidence="2" key="1">
    <citation type="journal article" date="2019" name="PLoS Negl. Trop. Dis.">
        <title>Revisiting the worldwide diversity of Leptospira species in the environment.</title>
        <authorList>
            <person name="Vincent A.T."/>
            <person name="Schiettekatte O."/>
            <person name="Bourhy P."/>
            <person name="Veyrier F.J."/>
            <person name="Picardeau M."/>
        </authorList>
    </citation>
    <scope>NUCLEOTIDE SEQUENCE [LARGE SCALE GENOMIC DNA]</scope>
    <source>
        <strain evidence="2">SSS9</strain>
    </source>
</reference>
<feature type="compositionally biased region" description="Basic and acidic residues" evidence="1">
    <location>
        <begin position="104"/>
        <end position="117"/>
    </location>
</feature>
<feature type="region of interest" description="Disordered" evidence="1">
    <location>
        <begin position="57"/>
        <end position="182"/>
    </location>
</feature>
<name>A0A4R9FQ16_9LEPT</name>
<protein>
    <submittedName>
        <fullName evidence="2">Uncharacterized protein</fullName>
    </submittedName>
</protein>
<sequence>MNRDILKILLSGLLILLLGSLAVYIVLQKDKIASWYKEKQGTVAVEEKGQNERIIIPMDEVPSGKDLNQTHNFDSEAAKPKENVAEPSSQAPSKPEYEMPGLGPEKKDKGPSSKPPERLNPALAENRESQSKDSFDSPKPRVKEDKIEYDDVPRPKKERHLHKKRHYKTRHHSNLGAKLSSLEKRVGRLEKKLGVKSSASAKNKTKKLSLKKRVELLEKEVSTLKKKSKED</sequence>
<accession>A0A4R9FQ16</accession>
<keyword evidence="3" id="KW-1185">Reference proteome</keyword>
<proteinExistence type="predicted"/>
<feature type="compositionally biased region" description="Basic residues" evidence="1">
    <location>
        <begin position="156"/>
        <end position="173"/>
    </location>
</feature>
<dbReference type="Proteomes" id="UP000297453">
    <property type="component" value="Unassembled WGS sequence"/>
</dbReference>
<dbReference type="AlphaFoldDB" id="A0A4R9FQ16"/>
<evidence type="ECO:0000256" key="1">
    <source>
        <dbReference type="SAM" id="MobiDB-lite"/>
    </source>
</evidence>
<dbReference type="OrthoDB" id="326691at2"/>
<gene>
    <name evidence="2" type="ORF">EHO59_13140</name>
</gene>
<comment type="caution">
    <text evidence="2">The sequence shown here is derived from an EMBL/GenBank/DDBJ whole genome shotgun (WGS) entry which is preliminary data.</text>
</comment>